<feature type="transmembrane region" description="Helical" evidence="8">
    <location>
        <begin position="258"/>
        <end position="282"/>
    </location>
</feature>
<evidence type="ECO:0000256" key="7">
    <source>
        <dbReference type="ARBA" id="ARBA00023136"/>
    </source>
</evidence>
<feature type="transmembrane region" description="Helical" evidence="8">
    <location>
        <begin position="289"/>
        <end position="308"/>
    </location>
</feature>
<keyword evidence="5 8" id="KW-0812">Transmembrane</keyword>
<evidence type="ECO:0000256" key="6">
    <source>
        <dbReference type="ARBA" id="ARBA00022989"/>
    </source>
</evidence>
<name>A0A0N8GKS0_9CHLR</name>
<keyword evidence="7 8" id="KW-0472">Membrane</keyword>
<dbReference type="AlphaFoldDB" id="A0A0N8GKS0"/>
<dbReference type="InterPro" id="IPR047817">
    <property type="entry name" value="ABC2_TM_bact-type"/>
</dbReference>
<dbReference type="InterPro" id="IPR051449">
    <property type="entry name" value="ABC-2_transporter_component"/>
</dbReference>
<evidence type="ECO:0000256" key="1">
    <source>
        <dbReference type="ARBA" id="ARBA00004651"/>
    </source>
</evidence>
<dbReference type="PANTHER" id="PTHR30294:SF38">
    <property type="entry name" value="TRANSPORT PERMEASE PROTEIN"/>
    <property type="match status" value="1"/>
</dbReference>
<organism evidence="10 11">
    <name type="scientific">Leptolinea tardivitalis</name>
    <dbReference type="NCBI Taxonomy" id="229920"/>
    <lineage>
        <taxon>Bacteria</taxon>
        <taxon>Bacillati</taxon>
        <taxon>Chloroflexota</taxon>
        <taxon>Anaerolineae</taxon>
        <taxon>Anaerolineales</taxon>
        <taxon>Anaerolineaceae</taxon>
        <taxon>Leptolinea</taxon>
    </lineage>
</organism>
<dbReference type="PROSITE" id="PS51012">
    <property type="entry name" value="ABC_TM2"/>
    <property type="match status" value="1"/>
</dbReference>
<comment type="similarity">
    <text evidence="2">Belongs to the ABC-2 integral membrane protein family.</text>
</comment>
<proteinExistence type="inferred from homology"/>
<dbReference type="EMBL" id="LGCK01000014">
    <property type="protein sequence ID" value="KPL70474.1"/>
    <property type="molecule type" value="Genomic_DNA"/>
</dbReference>
<dbReference type="STRING" id="229920.ADM99_15170"/>
<accession>A0A0N8GKS0</accession>
<keyword evidence="4" id="KW-1003">Cell membrane</keyword>
<evidence type="ECO:0000313" key="10">
    <source>
        <dbReference type="EMBL" id="KPL70474.1"/>
    </source>
</evidence>
<dbReference type="Pfam" id="PF12698">
    <property type="entry name" value="ABC2_membrane_3"/>
    <property type="match status" value="1"/>
</dbReference>
<dbReference type="GO" id="GO:0140359">
    <property type="term" value="F:ABC-type transporter activity"/>
    <property type="evidence" value="ECO:0007669"/>
    <property type="project" value="InterPro"/>
</dbReference>
<feature type="domain" description="ABC transmembrane type-2" evidence="9">
    <location>
        <begin position="137"/>
        <end position="376"/>
    </location>
</feature>
<evidence type="ECO:0000256" key="8">
    <source>
        <dbReference type="SAM" id="Phobius"/>
    </source>
</evidence>
<feature type="transmembrane region" description="Helical" evidence="8">
    <location>
        <begin position="351"/>
        <end position="373"/>
    </location>
</feature>
<keyword evidence="6 8" id="KW-1133">Transmembrane helix</keyword>
<evidence type="ECO:0000256" key="3">
    <source>
        <dbReference type="ARBA" id="ARBA00022448"/>
    </source>
</evidence>
<keyword evidence="11" id="KW-1185">Reference proteome</keyword>
<dbReference type="InterPro" id="IPR013525">
    <property type="entry name" value="ABC2_TM"/>
</dbReference>
<reference evidence="10 11" key="1">
    <citation type="submission" date="2015-07" db="EMBL/GenBank/DDBJ databases">
        <title>Genome sequence of Leptolinea tardivitalis DSM 16556.</title>
        <authorList>
            <person name="Hemp J."/>
            <person name="Ward L.M."/>
            <person name="Pace L.A."/>
            <person name="Fischer W.W."/>
        </authorList>
    </citation>
    <scope>NUCLEOTIDE SEQUENCE [LARGE SCALE GENOMIC DNA]</scope>
    <source>
        <strain evidence="10 11">YMTK-2</strain>
    </source>
</reference>
<evidence type="ECO:0000313" key="11">
    <source>
        <dbReference type="Proteomes" id="UP000050430"/>
    </source>
</evidence>
<comment type="subcellular location">
    <subcellularLocation>
        <location evidence="1">Cell membrane</location>
        <topology evidence="1">Multi-pass membrane protein</topology>
    </subcellularLocation>
</comment>
<gene>
    <name evidence="10" type="ORF">ADM99_15170</name>
</gene>
<dbReference type="Gene3D" id="3.40.1710.10">
    <property type="entry name" value="abc type-2 transporter like domain"/>
    <property type="match status" value="1"/>
</dbReference>
<dbReference type="RefSeq" id="WP_062422366.1">
    <property type="nucleotide sequence ID" value="NZ_BBYA01000010.1"/>
</dbReference>
<keyword evidence="3" id="KW-0813">Transport</keyword>
<dbReference type="PANTHER" id="PTHR30294">
    <property type="entry name" value="MEMBRANE COMPONENT OF ABC TRANSPORTER YHHJ-RELATED"/>
    <property type="match status" value="1"/>
</dbReference>
<comment type="caution">
    <text evidence="10">The sequence shown here is derived from an EMBL/GenBank/DDBJ whole genome shotgun (WGS) entry which is preliminary data.</text>
</comment>
<dbReference type="Proteomes" id="UP000050430">
    <property type="component" value="Unassembled WGS sequence"/>
</dbReference>
<dbReference type="OrthoDB" id="9808686at2"/>
<evidence type="ECO:0000256" key="4">
    <source>
        <dbReference type="ARBA" id="ARBA00022475"/>
    </source>
</evidence>
<evidence type="ECO:0000256" key="5">
    <source>
        <dbReference type="ARBA" id="ARBA00022692"/>
    </source>
</evidence>
<dbReference type="GO" id="GO:0005886">
    <property type="term" value="C:plasma membrane"/>
    <property type="evidence" value="ECO:0007669"/>
    <property type="project" value="UniProtKB-SubCell"/>
</dbReference>
<feature type="transmembrane region" description="Helical" evidence="8">
    <location>
        <begin position="181"/>
        <end position="203"/>
    </location>
</feature>
<feature type="transmembrane region" description="Helical" evidence="8">
    <location>
        <begin position="20"/>
        <end position="38"/>
    </location>
</feature>
<evidence type="ECO:0000256" key="2">
    <source>
        <dbReference type="ARBA" id="ARBA00007783"/>
    </source>
</evidence>
<evidence type="ECO:0000259" key="9">
    <source>
        <dbReference type="PROSITE" id="PS51012"/>
    </source>
</evidence>
<feature type="transmembrane region" description="Helical" evidence="8">
    <location>
        <begin position="224"/>
        <end position="246"/>
    </location>
</feature>
<protein>
    <recommendedName>
        <fullName evidence="9">ABC transmembrane type-2 domain-containing protein</fullName>
    </recommendedName>
</protein>
<sequence>MKAITIAGKTLKEALRDPQLLILFLVFPSLLVYLYFFAYGGGGKNLGSTLIMLVDNQDKGLMGSELIAYLQDQTFDGAPLFTVVETHDPAEARTTLNEWKAGLMLIIPADFSSVLQSADVNHLPELTVIKDSYSDTASFLSVMLEEPLRNFIEKKTGWQQPQQVVTYEYVTGTGNLNDFQFGVPGVIIFGIVFGVMYTAILLVREVIGGAFQRLRLANVSGLDLLGGITLAQMVICLAQTAVTLLVAWCCGLQTAGSYLLLGVFALVINLASTGCGMITACFSKSDGEAANLSMLFILPLVFFSGAMYPMPPMPLFDILGKTIYFADLMPTTFATDAIRRIMIYGDGFGAVWMNLVWMVVESLILFILGIRLFQHFRLNRSL</sequence>